<keyword evidence="1" id="KW-1133">Transmembrane helix</keyword>
<protein>
    <submittedName>
        <fullName evidence="2">Uncharacterized protein</fullName>
    </submittedName>
</protein>
<accession>A0ABP0NYR4</accession>
<proteinExistence type="predicted"/>
<sequence>MAKTSLTEMELQRLRLFETQTRVNQILIQTVDFITDIGFVCSLYLFSEPGEPGDSFLGVLAQTYSLPGDEPRDFDLFRALFGVSLFFLLLNVLVRLFWAASLYRKYKDQIDGPKDHAHFLLGALITQAEPHQGTWYIQNLVRDESPPPSDYQYYKQQRNQDVLLLSIEDLPQFILQIIFSLNTSTLTVTWYLAIFTTVLKIVSASIAIAAMTIKLPTLKKQDTQVSA</sequence>
<evidence type="ECO:0000313" key="2">
    <source>
        <dbReference type="EMBL" id="CAK9067862.1"/>
    </source>
</evidence>
<dbReference type="Proteomes" id="UP001642464">
    <property type="component" value="Unassembled WGS sequence"/>
</dbReference>
<evidence type="ECO:0000313" key="3">
    <source>
        <dbReference type="Proteomes" id="UP001642464"/>
    </source>
</evidence>
<keyword evidence="3" id="KW-1185">Reference proteome</keyword>
<dbReference type="EMBL" id="CAXAMM010031315">
    <property type="protein sequence ID" value="CAK9067862.1"/>
    <property type="molecule type" value="Genomic_DNA"/>
</dbReference>
<evidence type="ECO:0000256" key="1">
    <source>
        <dbReference type="SAM" id="Phobius"/>
    </source>
</evidence>
<reference evidence="2 3" key="1">
    <citation type="submission" date="2024-02" db="EMBL/GenBank/DDBJ databases">
        <authorList>
            <person name="Chen Y."/>
            <person name="Shah S."/>
            <person name="Dougan E. K."/>
            <person name="Thang M."/>
            <person name="Chan C."/>
        </authorList>
    </citation>
    <scope>NUCLEOTIDE SEQUENCE [LARGE SCALE GENOMIC DNA]</scope>
</reference>
<organism evidence="2 3">
    <name type="scientific">Durusdinium trenchii</name>
    <dbReference type="NCBI Taxonomy" id="1381693"/>
    <lineage>
        <taxon>Eukaryota</taxon>
        <taxon>Sar</taxon>
        <taxon>Alveolata</taxon>
        <taxon>Dinophyceae</taxon>
        <taxon>Suessiales</taxon>
        <taxon>Symbiodiniaceae</taxon>
        <taxon>Durusdinium</taxon>
    </lineage>
</organism>
<name>A0ABP0NYR4_9DINO</name>
<keyword evidence="1" id="KW-0812">Transmembrane</keyword>
<keyword evidence="1" id="KW-0472">Membrane</keyword>
<feature type="transmembrane region" description="Helical" evidence="1">
    <location>
        <begin position="188"/>
        <end position="211"/>
    </location>
</feature>
<feature type="transmembrane region" description="Helical" evidence="1">
    <location>
        <begin position="76"/>
        <end position="98"/>
    </location>
</feature>
<comment type="caution">
    <text evidence="2">The sequence shown here is derived from an EMBL/GenBank/DDBJ whole genome shotgun (WGS) entry which is preliminary data.</text>
</comment>
<gene>
    <name evidence="2" type="ORF">SCF082_LOCUS34276</name>
</gene>